<keyword evidence="1" id="KW-0808">Transferase</keyword>
<dbReference type="Proteomes" id="UP000634136">
    <property type="component" value="Unassembled WGS sequence"/>
</dbReference>
<evidence type="ECO:0000313" key="2">
    <source>
        <dbReference type="Proteomes" id="UP000634136"/>
    </source>
</evidence>
<dbReference type="GO" id="GO:0003887">
    <property type="term" value="F:DNA-directed DNA polymerase activity"/>
    <property type="evidence" value="ECO:0007669"/>
    <property type="project" value="UniProtKB-KW"/>
</dbReference>
<keyword evidence="1" id="KW-0548">Nucleotidyltransferase</keyword>
<protein>
    <submittedName>
        <fullName evidence="1">DNA-directed DNA polymerase</fullName>
    </submittedName>
</protein>
<organism evidence="1 2">
    <name type="scientific">Senna tora</name>
    <dbReference type="NCBI Taxonomy" id="362788"/>
    <lineage>
        <taxon>Eukaryota</taxon>
        <taxon>Viridiplantae</taxon>
        <taxon>Streptophyta</taxon>
        <taxon>Embryophyta</taxon>
        <taxon>Tracheophyta</taxon>
        <taxon>Spermatophyta</taxon>
        <taxon>Magnoliopsida</taxon>
        <taxon>eudicotyledons</taxon>
        <taxon>Gunneridae</taxon>
        <taxon>Pentapetalae</taxon>
        <taxon>rosids</taxon>
        <taxon>fabids</taxon>
        <taxon>Fabales</taxon>
        <taxon>Fabaceae</taxon>
        <taxon>Caesalpinioideae</taxon>
        <taxon>Cassia clade</taxon>
        <taxon>Senna</taxon>
    </lineage>
</organism>
<evidence type="ECO:0000313" key="1">
    <source>
        <dbReference type="EMBL" id="KAF7812833.1"/>
    </source>
</evidence>
<keyword evidence="2" id="KW-1185">Reference proteome</keyword>
<accession>A0A834T004</accession>
<name>A0A834T004_9FABA</name>
<dbReference type="PANTHER" id="PTHR33223:SF3">
    <property type="match status" value="1"/>
</dbReference>
<dbReference type="PANTHER" id="PTHR33223">
    <property type="entry name" value="CCHC-TYPE DOMAIN-CONTAINING PROTEIN"/>
    <property type="match status" value="1"/>
</dbReference>
<dbReference type="OrthoDB" id="1306017at2759"/>
<reference evidence="1" key="1">
    <citation type="submission" date="2020-09" db="EMBL/GenBank/DDBJ databases">
        <title>Genome-Enabled Discovery of Anthraquinone Biosynthesis in Senna tora.</title>
        <authorList>
            <person name="Kang S.-H."/>
            <person name="Pandey R.P."/>
            <person name="Lee C.-M."/>
            <person name="Sim J.-S."/>
            <person name="Jeong J.-T."/>
            <person name="Choi B.-S."/>
            <person name="Jung M."/>
            <person name="Ginzburg D."/>
            <person name="Zhao K."/>
            <person name="Won S.Y."/>
            <person name="Oh T.-J."/>
            <person name="Yu Y."/>
            <person name="Kim N.-H."/>
            <person name="Lee O.R."/>
            <person name="Lee T.-H."/>
            <person name="Bashyal P."/>
            <person name="Kim T.-S."/>
            <person name="Lee W.-H."/>
            <person name="Kawkins C."/>
            <person name="Kim C.-K."/>
            <person name="Kim J.S."/>
            <person name="Ahn B.O."/>
            <person name="Rhee S.Y."/>
            <person name="Sohng J.K."/>
        </authorList>
    </citation>
    <scope>NUCLEOTIDE SEQUENCE</scope>
    <source>
        <tissue evidence="1">Leaf</tissue>
    </source>
</reference>
<keyword evidence="1" id="KW-0239">DNA-directed DNA polymerase</keyword>
<dbReference type="EMBL" id="JAAIUW010000010">
    <property type="protein sequence ID" value="KAF7812833.1"/>
    <property type="molecule type" value="Genomic_DNA"/>
</dbReference>
<sequence>MAEEKTLREHAAPQVNQAPLCIATPTLQTPLELKSGLIHLLPKFRGLMNEDPYQHLKEFHVVCSSMKPERVTEEQIKLRAFPFSLNGAAKEWSFYLPNFQSRPQAPSSSQQPSSSRLDSSLEDIVKSLALNTQQFQMSTQQFQNETRSNIQSLESQVSKLATSMSKLESQGKLSSQTEVNPRQNFSAITLRSGKELEEPIWKRRCGRGLGEKSEP</sequence>
<comment type="caution">
    <text evidence="1">The sequence shown here is derived from an EMBL/GenBank/DDBJ whole genome shotgun (WGS) entry which is preliminary data.</text>
</comment>
<gene>
    <name evidence="1" type="ORF">G2W53_033809</name>
</gene>
<proteinExistence type="predicted"/>
<dbReference type="AlphaFoldDB" id="A0A834T004"/>